<organism evidence="2 3">
    <name type="scientific">Elysia marginata</name>
    <dbReference type="NCBI Taxonomy" id="1093978"/>
    <lineage>
        <taxon>Eukaryota</taxon>
        <taxon>Metazoa</taxon>
        <taxon>Spiralia</taxon>
        <taxon>Lophotrochozoa</taxon>
        <taxon>Mollusca</taxon>
        <taxon>Gastropoda</taxon>
        <taxon>Heterobranchia</taxon>
        <taxon>Euthyneura</taxon>
        <taxon>Panpulmonata</taxon>
        <taxon>Sacoglossa</taxon>
        <taxon>Placobranchoidea</taxon>
        <taxon>Plakobranchidae</taxon>
        <taxon>Elysia</taxon>
    </lineage>
</organism>
<feature type="transmembrane region" description="Helical" evidence="1">
    <location>
        <begin position="79"/>
        <end position="97"/>
    </location>
</feature>
<dbReference type="AlphaFoldDB" id="A0AAV4FG38"/>
<accession>A0AAV4FG38</accession>
<sequence>MVQLKEVIWRRDTLDRDGWRVYVEAYFQQWRKTDWEISIYMSTTRKTKMLRKTQKTSLISLKKFDFACRNSSSSLNGTMKATLFVLLFLVLATALALEPCIYDQSQCGSHRAVLSPTGQVVCCAAASRTPNWHGGYCFC</sequence>
<gene>
    <name evidence="2" type="ORF">ElyMa_003836200</name>
</gene>
<dbReference type="Proteomes" id="UP000762676">
    <property type="component" value="Unassembled WGS sequence"/>
</dbReference>
<keyword evidence="1" id="KW-0472">Membrane</keyword>
<proteinExistence type="predicted"/>
<keyword evidence="1" id="KW-1133">Transmembrane helix</keyword>
<reference evidence="2 3" key="1">
    <citation type="journal article" date="2021" name="Elife">
        <title>Chloroplast acquisition without the gene transfer in kleptoplastic sea slugs, Plakobranchus ocellatus.</title>
        <authorList>
            <person name="Maeda T."/>
            <person name="Takahashi S."/>
            <person name="Yoshida T."/>
            <person name="Shimamura S."/>
            <person name="Takaki Y."/>
            <person name="Nagai Y."/>
            <person name="Toyoda A."/>
            <person name="Suzuki Y."/>
            <person name="Arimoto A."/>
            <person name="Ishii H."/>
            <person name="Satoh N."/>
            <person name="Nishiyama T."/>
            <person name="Hasebe M."/>
            <person name="Maruyama T."/>
            <person name="Minagawa J."/>
            <person name="Obokata J."/>
            <person name="Shigenobu S."/>
        </authorList>
    </citation>
    <scope>NUCLEOTIDE SEQUENCE [LARGE SCALE GENOMIC DNA]</scope>
</reference>
<keyword evidence="3" id="KW-1185">Reference proteome</keyword>
<comment type="caution">
    <text evidence="2">The sequence shown here is derived from an EMBL/GenBank/DDBJ whole genome shotgun (WGS) entry which is preliminary data.</text>
</comment>
<dbReference type="EMBL" id="BMAT01007825">
    <property type="protein sequence ID" value="GFR72284.1"/>
    <property type="molecule type" value="Genomic_DNA"/>
</dbReference>
<evidence type="ECO:0000256" key="1">
    <source>
        <dbReference type="SAM" id="Phobius"/>
    </source>
</evidence>
<name>A0AAV4FG38_9GAST</name>
<protein>
    <submittedName>
        <fullName evidence="2">Uncharacterized protein</fullName>
    </submittedName>
</protein>
<keyword evidence="1" id="KW-0812">Transmembrane</keyword>
<evidence type="ECO:0000313" key="3">
    <source>
        <dbReference type="Proteomes" id="UP000762676"/>
    </source>
</evidence>
<evidence type="ECO:0000313" key="2">
    <source>
        <dbReference type="EMBL" id="GFR72284.1"/>
    </source>
</evidence>